<gene>
    <name evidence="2" type="ORF">JJJ17_05410</name>
</gene>
<keyword evidence="1" id="KW-0732">Signal</keyword>
<sequence>MNPRLPLTGLAFLAAAVAVAFFIRSAADEPQDTEYNWGQIVSAEALSSHLDEVTSEIPTPPIQICRFRLQYLDDPRLLDARLLIILDFFDHSGWLAYDGPVAPEIDLDFPGEGPEDLVEARILVNAIARDDLHLVTWNSYRTYRFGCSAKPRTIRLLQDFDMDGTRGNLHLID</sequence>
<proteinExistence type="predicted"/>
<keyword evidence="3" id="KW-1185">Reference proteome</keyword>
<organism evidence="2 3">
    <name type="scientific">Paracoccus caeni</name>
    <dbReference type="NCBI Taxonomy" id="657651"/>
    <lineage>
        <taxon>Bacteria</taxon>
        <taxon>Pseudomonadati</taxon>
        <taxon>Pseudomonadota</taxon>
        <taxon>Alphaproteobacteria</taxon>
        <taxon>Rhodobacterales</taxon>
        <taxon>Paracoccaceae</taxon>
        <taxon>Paracoccus</taxon>
    </lineage>
</organism>
<evidence type="ECO:0000313" key="2">
    <source>
        <dbReference type="EMBL" id="MBK4215360.1"/>
    </source>
</evidence>
<evidence type="ECO:0000256" key="1">
    <source>
        <dbReference type="SAM" id="SignalP"/>
    </source>
</evidence>
<dbReference type="EMBL" id="JAEPRQ010000001">
    <property type="protein sequence ID" value="MBK4215360.1"/>
    <property type="molecule type" value="Genomic_DNA"/>
</dbReference>
<name>A0A934SAH9_9RHOB</name>
<protein>
    <submittedName>
        <fullName evidence="2">Uncharacterized protein</fullName>
    </submittedName>
</protein>
<dbReference type="AlphaFoldDB" id="A0A934SAH9"/>
<feature type="signal peptide" evidence="1">
    <location>
        <begin position="1"/>
        <end position="26"/>
    </location>
</feature>
<comment type="caution">
    <text evidence="2">The sequence shown here is derived from an EMBL/GenBank/DDBJ whole genome shotgun (WGS) entry which is preliminary data.</text>
</comment>
<feature type="chain" id="PRO_5037089722" evidence="1">
    <location>
        <begin position="27"/>
        <end position="173"/>
    </location>
</feature>
<reference evidence="2" key="1">
    <citation type="submission" date="2021-01" db="EMBL/GenBank/DDBJ databases">
        <title>Paracoccus amoyensis sp. nov., isolated from the surface seawater along the coast of Xiamen Island, China.</title>
        <authorList>
            <person name="Lyu L."/>
        </authorList>
    </citation>
    <scope>NUCLEOTIDE SEQUENCE</scope>
    <source>
        <strain evidence="2">MJ17</strain>
    </source>
</reference>
<accession>A0A934SAH9</accession>
<dbReference type="Proteomes" id="UP000640485">
    <property type="component" value="Unassembled WGS sequence"/>
</dbReference>
<dbReference type="RefSeq" id="WP_200684316.1">
    <property type="nucleotide sequence ID" value="NZ_JAEPRQ010000001.1"/>
</dbReference>
<evidence type="ECO:0000313" key="3">
    <source>
        <dbReference type="Proteomes" id="UP000640485"/>
    </source>
</evidence>